<dbReference type="Pfam" id="PF03869">
    <property type="entry name" value="Arc"/>
    <property type="match status" value="1"/>
</dbReference>
<dbReference type="InterPro" id="IPR013321">
    <property type="entry name" value="Arc_rbn_hlx_hlx"/>
</dbReference>
<name>A0A370FJ78_9BURK</name>
<proteinExistence type="predicted"/>
<accession>A0A370FJ78</accession>
<reference evidence="2 3" key="1">
    <citation type="submission" date="2018-07" db="EMBL/GenBank/DDBJ databases">
        <title>Genomic Encyclopedia of Type Strains, Phase IV (KMG-IV): sequencing the most valuable type-strain genomes for metagenomic binning, comparative biology and taxonomic classification.</title>
        <authorList>
            <person name="Goeker M."/>
        </authorList>
    </citation>
    <scope>NUCLEOTIDE SEQUENCE [LARGE SCALE GENOMIC DNA]</scope>
    <source>
        <strain evidence="2 3">DSM 21352</strain>
    </source>
</reference>
<dbReference type="Proteomes" id="UP000255265">
    <property type="component" value="Unassembled WGS sequence"/>
</dbReference>
<dbReference type="InterPro" id="IPR005569">
    <property type="entry name" value="Arc_DNA-bd_dom"/>
</dbReference>
<feature type="domain" description="Arc-like DNA binding" evidence="1">
    <location>
        <begin position="13"/>
        <end position="48"/>
    </location>
</feature>
<dbReference type="GO" id="GO:0006355">
    <property type="term" value="P:regulation of DNA-templated transcription"/>
    <property type="evidence" value="ECO:0007669"/>
    <property type="project" value="InterPro"/>
</dbReference>
<gene>
    <name evidence="2" type="ORF">DFR41_104246</name>
</gene>
<dbReference type="EMBL" id="QQAV01000004">
    <property type="protein sequence ID" value="RDI25189.1"/>
    <property type="molecule type" value="Genomic_DNA"/>
</dbReference>
<comment type="caution">
    <text evidence="2">The sequence shown here is derived from an EMBL/GenBank/DDBJ whole genome shotgun (WGS) entry which is preliminary data.</text>
</comment>
<dbReference type="RefSeq" id="WP_147284355.1">
    <property type="nucleotide sequence ID" value="NZ_QQAV01000004.1"/>
</dbReference>
<sequence length="54" mass="6179">MNIQPPKKRKVLVTFPEPVLAKVEAVARREARSRNAMVVRIVEQSLRRRPAKAS</sequence>
<dbReference type="GO" id="GO:0003677">
    <property type="term" value="F:DNA binding"/>
    <property type="evidence" value="ECO:0007669"/>
    <property type="project" value="InterPro"/>
</dbReference>
<evidence type="ECO:0000259" key="1">
    <source>
        <dbReference type="Pfam" id="PF03869"/>
    </source>
</evidence>
<dbReference type="Gene3D" id="1.10.1220.10">
    <property type="entry name" value="Met repressor-like"/>
    <property type="match status" value="1"/>
</dbReference>
<dbReference type="InterPro" id="IPR010985">
    <property type="entry name" value="Ribbon_hlx_hlx"/>
</dbReference>
<dbReference type="AlphaFoldDB" id="A0A370FJ78"/>
<evidence type="ECO:0000313" key="3">
    <source>
        <dbReference type="Proteomes" id="UP000255265"/>
    </source>
</evidence>
<evidence type="ECO:0000313" key="2">
    <source>
        <dbReference type="EMBL" id="RDI25189.1"/>
    </source>
</evidence>
<protein>
    <submittedName>
        <fullName evidence="2">Arc-like DNA binding dprotein</fullName>
    </submittedName>
</protein>
<keyword evidence="3" id="KW-1185">Reference proteome</keyword>
<dbReference type="SUPFAM" id="SSF47598">
    <property type="entry name" value="Ribbon-helix-helix"/>
    <property type="match status" value="1"/>
</dbReference>
<organism evidence="2 3">
    <name type="scientific">Pseudacidovorax intermedius</name>
    <dbReference type="NCBI Taxonomy" id="433924"/>
    <lineage>
        <taxon>Bacteria</taxon>
        <taxon>Pseudomonadati</taxon>
        <taxon>Pseudomonadota</taxon>
        <taxon>Betaproteobacteria</taxon>
        <taxon>Burkholderiales</taxon>
        <taxon>Comamonadaceae</taxon>
        <taxon>Pseudacidovorax</taxon>
    </lineage>
</organism>